<keyword evidence="6 11" id="KW-0812">Transmembrane</keyword>
<dbReference type="PROSITE" id="PS50885">
    <property type="entry name" value="HAMP"/>
    <property type="match status" value="1"/>
</dbReference>
<dbReference type="InterPro" id="IPR050428">
    <property type="entry name" value="TCS_sensor_his_kinase"/>
</dbReference>
<comment type="catalytic activity">
    <reaction evidence="1">
        <text>ATP + protein L-histidine = ADP + protein N-phospho-L-histidine.</text>
        <dbReference type="EC" id="2.7.13.3"/>
    </reaction>
</comment>
<dbReference type="InterPro" id="IPR003594">
    <property type="entry name" value="HATPase_dom"/>
</dbReference>
<dbReference type="Pfam" id="PF02518">
    <property type="entry name" value="HATPase_c"/>
    <property type="match status" value="1"/>
</dbReference>
<evidence type="ECO:0000256" key="2">
    <source>
        <dbReference type="ARBA" id="ARBA00004370"/>
    </source>
</evidence>
<protein>
    <recommendedName>
        <fullName evidence="3">histidine kinase</fullName>
        <ecNumber evidence="3">2.7.13.3</ecNumber>
    </recommendedName>
</protein>
<evidence type="ECO:0000259" key="13">
    <source>
        <dbReference type="PROSITE" id="PS50885"/>
    </source>
</evidence>
<dbReference type="NCBIfam" id="NF008025">
    <property type="entry name" value="PRK10755.1"/>
    <property type="match status" value="1"/>
</dbReference>
<keyword evidence="9" id="KW-0902">Two-component regulatory system</keyword>
<dbReference type="PRINTS" id="PR00344">
    <property type="entry name" value="BCTRLSENSOR"/>
</dbReference>
<dbReference type="InterPro" id="IPR036097">
    <property type="entry name" value="HisK_dim/P_sf"/>
</dbReference>
<dbReference type="Proteomes" id="UP000705283">
    <property type="component" value="Unassembled WGS sequence"/>
</dbReference>
<organism evidence="14 15">
    <name type="scientific">Rouxiella silvae</name>
    <dbReference type="NCBI Taxonomy" id="1646373"/>
    <lineage>
        <taxon>Bacteria</taxon>
        <taxon>Pseudomonadati</taxon>
        <taxon>Pseudomonadota</taxon>
        <taxon>Gammaproteobacteria</taxon>
        <taxon>Enterobacterales</taxon>
        <taxon>Yersiniaceae</taxon>
        <taxon>Rouxiella</taxon>
    </lineage>
</organism>
<evidence type="ECO:0000259" key="12">
    <source>
        <dbReference type="PROSITE" id="PS50109"/>
    </source>
</evidence>
<feature type="domain" description="HAMP" evidence="13">
    <location>
        <begin position="83"/>
        <end position="135"/>
    </location>
</feature>
<feature type="transmembrane region" description="Helical" evidence="11">
    <location>
        <begin position="63"/>
        <end position="86"/>
    </location>
</feature>
<dbReference type="Gene3D" id="6.10.340.10">
    <property type="match status" value="1"/>
</dbReference>
<evidence type="ECO:0000313" key="14">
    <source>
        <dbReference type="EMBL" id="MBF6636306.1"/>
    </source>
</evidence>
<evidence type="ECO:0000256" key="5">
    <source>
        <dbReference type="ARBA" id="ARBA00022679"/>
    </source>
</evidence>
<dbReference type="InterPro" id="IPR003661">
    <property type="entry name" value="HisK_dim/P_dom"/>
</dbReference>
<dbReference type="PANTHER" id="PTHR45436:SF7">
    <property type="entry name" value="SENSOR PROTEIN BASS"/>
    <property type="match status" value="1"/>
</dbReference>
<dbReference type="InterPro" id="IPR004358">
    <property type="entry name" value="Sig_transdc_His_kin-like_C"/>
</dbReference>
<dbReference type="SUPFAM" id="SSF47384">
    <property type="entry name" value="Homodimeric domain of signal transducing histidine kinase"/>
    <property type="match status" value="1"/>
</dbReference>
<evidence type="ECO:0000313" key="15">
    <source>
        <dbReference type="Proteomes" id="UP000705283"/>
    </source>
</evidence>
<dbReference type="PROSITE" id="PS50109">
    <property type="entry name" value="HIS_KIN"/>
    <property type="match status" value="1"/>
</dbReference>
<keyword evidence="5 14" id="KW-0808">Transferase</keyword>
<dbReference type="RefSeq" id="WP_194977701.1">
    <property type="nucleotide sequence ID" value="NZ_JADMKS010000002.1"/>
</dbReference>
<evidence type="ECO:0000256" key="4">
    <source>
        <dbReference type="ARBA" id="ARBA00022553"/>
    </source>
</evidence>
<evidence type="ECO:0000256" key="3">
    <source>
        <dbReference type="ARBA" id="ARBA00012438"/>
    </source>
</evidence>
<dbReference type="Gene3D" id="1.10.287.130">
    <property type="match status" value="1"/>
</dbReference>
<dbReference type="InterPro" id="IPR005467">
    <property type="entry name" value="His_kinase_dom"/>
</dbReference>
<evidence type="ECO:0000256" key="10">
    <source>
        <dbReference type="ARBA" id="ARBA00023136"/>
    </source>
</evidence>
<dbReference type="InterPro" id="IPR036890">
    <property type="entry name" value="HATPase_C_sf"/>
</dbReference>
<keyword evidence="10 11" id="KW-0472">Membrane</keyword>
<dbReference type="PANTHER" id="PTHR45436">
    <property type="entry name" value="SENSOR HISTIDINE KINASE YKOH"/>
    <property type="match status" value="1"/>
</dbReference>
<name>A0AA40X0C5_9GAMM</name>
<dbReference type="SMART" id="SM00388">
    <property type="entry name" value="HisKA"/>
    <property type="match status" value="1"/>
</dbReference>
<dbReference type="AlphaFoldDB" id="A0AA40X0C5"/>
<evidence type="ECO:0000256" key="1">
    <source>
        <dbReference type="ARBA" id="ARBA00000085"/>
    </source>
</evidence>
<dbReference type="InterPro" id="IPR003660">
    <property type="entry name" value="HAMP_dom"/>
</dbReference>
<dbReference type="GO" id="GO:0000155">
    <property type="term" value="F:phosphorelay sensor kinase activity"/>
    <property type="evidence" value="ECO:0007669"/>
    <property type="project" value="InterPro"/>
</dbReference>
<keyword evidence="8 11" id="KW-1133">Transmembrane helix</keyword>
<feature type="domain" description="Histidine kinase" evidence="12">
    <location>
        <begin position="143"/>
        <end position="351"/>
    </location>
</feature>
<evidence type="ECO:0000256" key="6">
    <source>
        <dbReference type="ARBA" id="ARBA00022692"/>
    </source>
</evidence>
<reference evidence="14" key="1">
    <citation type="submission" date="2020-11" db="EMBL/GenBank/DDBJ databases">
        <authorList>
            <person name="Lee S.D."/>
        </authorList>
    </citation>
    <scope>NUCLEOTIDE SEQUENCE</scope>
    <source>
        <strain evidence="14">SAP-2</strain>
    </source>
</reference>
<dbReference type="EMBL" id="JADMKS010000002">
    <property type="protein sequence ID" value="MBF6636306.1"/>
    <property type="molecule type" value="Genomic_DNA"/>
</dbReference>
<proteinExistence type="predicted"/>
<dbReference type="Gene3D" id="3.30.565.10">
    <property type="entry name" value="Histidine kinase-like ATPase, C-terminal domain"/>
    <property type="match status" value="1"/>
</dbReference>
<evidence type="ECO:0000256" key="11">
    <source>
        <dbReference type="SAM" id="Phobius"/>
    </source>
</evidence>
<dbReference type="GO" id="GO:0005886">
    <property type="term" value="C:plasma membrane"/>
    <property type="evidence" value="ECO:0007669"/>
    <property type="project" value="TreeGrafter"/>
</dbReference>
<comment type="subcellular location">
    <subcellularLocation>
        <location evidence="2">Membrane</location>
    </subcellularLocation>
</comment>
<dbReference type="EC" id="2.7.13.3" evidence="3"/>
<gene>
    <name evidence="14" type="primary">pmrB</name>
    <name evidence="14" type="ORF">ITX54_06465</name>
</gene>
<dbReference type="CDD" id="cd00082">
    <property type="entry name" value="HisKA"/>
    <property type="match status" value="1"/>
</dbReference>
<dbReference type="SMART" id="SM00387">
    <property type="entry name" value="HATPase_c"/>
    <property type="match status" value="1"/>
</dbReference>
<reference evidence="14" key="2">
    <citation type="submission" date="2022-09" db="EMBL/GenBank/DDBJ databases">
        <title>Rouxiella aceris sp. nov., isolated from tree sap and emended description of the genus Rhouxiella.</title>
        <authorList>
            <person name="Kim I.S."/>
        </authorList>
    </citation>
    <scope>NUCLEOTIDE SEQUENCE</scope>
    <source>
        <strain evidence="14">SAP-2</strain>
    </source>
</reference>
<evidence type="ECO:0000256" key="7">
    <source>
        <dbReference type="ARBA" id="ARBA00022777"/>
    </source>
</evidence>
<comment type="caution">
    <text evidence="14">The sequence shown here is derived from an EMBL/GenBank/DDBJ whole genome shotgun (WGS) entry which is preliminary data.</text>
</comment>
<evidence type="ECO:0000256" key="8">
    <source>
        <dbReference type="ARBA" id="ARBA00022989"/>
    </source>
</evidence>
<keyword evidence="7 14" id="KW-0418">Kinase</keyword>
<dbReference type="SUPFAM" id="SSF55874">
    <property type="entry name" value="ATPase domain of HSP90 chaperone/DNA topoisomerase II/histidine kinase"/>
    <property type="match status" value="1"/>
</dbReference>
<dbReference type="Pfam" id="PF00512">
    <property type="entry name" value="HisKA"/>
    <property type="match status" value="1"/>
</dbReference>
<evidence type="ECO:0000256" key="9">
    <source>
        <dbReference type="ARBA" id="ARBA00023012"/>
    </source>
</evidence>
<feature type="transmembrane region" description="Helical" evidence="11">
    <location>
        <begin position="7"/>
        <end position="28"/>
    </location>
</feature>
<keyword evidence="4" id="KW-0597">Phosphoprotein</keyword>
<sequence length="365" mass="40666">MTSMRRRLLVMLALILFVTQLISVFWLWHESQEQINLLVNDTLSAKVRNAHVEKEIAEAIASLIAPSLTMLAVTLLLSFWAISWIIRPLKQLQRRLETRSADNLSPLPLNSEIQEVVSVTNALNQLFARLSKTIAQERLFTADAAHELRTPLAGLRLHLELMEKKGVEGSSMLIGRIDLLMHTVEQLLMLSRAGQNFAQGQYQKVDLLNDVVRPLHEELSEMLAGHQQQLIAKHDGVPPVEGDAVLLRLMLRNVVENAYRYSPHGSDITISLTQSNQGVLLQVDDCGPGIDEKTSGELTQAFRRADQRFGGSGLGLNIVLRILNLHSGSLELKNRIESSGLSAQCWLPEQAFTQNGASVHPDYDA</sequence>
<accession>A0AA40X0C5</accession>